<feature type="region of interest" description="Disordered" evidence="1">
    <location>
        <begin position="139"/>
        <end position="158"/>
    </location>
</feature>
<feature type="compositionally biased region" description="Basic and acidic residues" evidence="1">
    <location>
        <begin position="64"/>
        <end position="83"/>
    </location>
</feature>
<dbReference type="EMBL" id="VFJC01000009">
    <property type="protein sequence ID" value="KAB5567494.1"/>
    <property type="molecule type" value="Genomic_DNA"/>
</dbReference>
<gene>
    <name evidence="2" type="ORF">PHYPO_G00233420</name>
</gene>
<name>A0A5N5NJ67_PANHP</name>
<accession>A0A5N5NJ67</accession>
<comment type="caution">
    <text evidence="2">The sequence shown here is derived from an EMBL/GenBank/DDBJ whole genome shotgun (WGS) entry which is preliminary data.</text>
</comment>
<keyword evidence="3" id="KW-1185">Reference proteome</keyword>
<dbReference type="Proteomes" id="UP000327468">
    <property type="component" value="Chromosome 8"/>
</dbReference>
<sequence length="176" mass="19445">MLLCKFTTRAASNQSVRASRLSVPIGRWIRLLASSFWFPVGASRCPAQRAERDVTPGVTSTAEHSSEFGEREAKGKKRREERQQPVIVWPRTKRRVSPGSTGPSLKQQQSATAVCIIYEVGALECRSSECTETLTDNCKHGAEKPTQSPRCLPQAAPSNSSVNNGQVELFCIQIWL</sequence>
<organism evidence="2 3">
    <name type="scientific">Pangasianodon hypophthalmus</name>
    <name type="common">Striped catfish</name>
    <name type="synonym">Helicophagus hypophthalmus</name>
    <dbReference type="NCBI Taxonomy" id="310915"/>
    <lineage>
        <taxon>Eukaryota</taxon>
        <taxon>Metazoa</taxon>
        <taxon>Chordata</taxon>
        <taxon>Craniata</taxon>
        <taxon>Vertebrata</taxon>
        <taxon>Euteleostomi</taxon>
        <taxon>Actinopterygii</taxon>
        <taxon>Neopterygii</taxon>
        <taxon>Teleostei</taxon>
        <taxon>Ostariophysi</taxon>
        <taxon>Siluriformes</taxon>
        <taxon>Pangasiidae</taxon>
        <taxon>Pangasianodon</taxon>
    </lineage>
</organism>
<evidence type="ECO:0000256" key="1">
    <source>
        <dbReference type="SAM" id="MobiDB-lite"/>
    </source>
</evidence>
<protein>
    <submittedName>
        <fullName evidence="2">Uncharacterized protein</fullName>
    </submittedName>
</protein>
<evidence type="ECO:0000313" key="3">
    <source>
        <dbReference type="Proteomes" id="UP000327468"/>
    </source>
</evidence>
<evidence type="ECO:0000313" key="2">
    <source>
        <dbReference type="EMBL" id="KAB5567494.1"/>
    </source>
</evidence>
<proteinExistence type="predicted"/>
<reference evidence="2 3" key="1">
    <citation type="submission" date="2019-06" db="EMBL/GenBank/DDBJ databases">
        <title>A chromosome-scale genome assembly of the striped catfish, Pangasianodon hypophthalmus.</title>
        <authorList>
            <person name="Wen M."/>
            <person name="Zahm M."/>
            <person name="Roques C."/>
            <person name="Cabau C."/>
            <person name="Klopp C."/>
            <person name="Donnadieu C."/>
            <person name="Jouanno E."/>
            <person name="Avarre J.-C."/>
            <person name="Campet M."/>
            <person name="Ha T.T.T."/>
            <person name="Dugue R."/>
            <person name="Lampietro C."/>
            <person name="Louis A."/>
            <person name="Herpin A."/>
            <person name="Echchiki A."/>
            <person name="Berthelot C."/>
            <person name="Parey E."/>
            <person name="Roest-Crollius H."/>
            <person name="Braasch I."/>
            <person name="Postlethwait J."/>
            <person name="Bobe J."/>
            <person name="Montfort J."/>
            <person name="Bouchez O."/>
            <person name="Begum T."/>
            <person name="Schartl M."/>
            <person name="Guiguen Y."/>
        </authorList>
    </citation>
    <scope>NUCLEOTIDE SEQUENCE [LARGE SCALE GENOMIC DNA]</scope>
    <source>
        <strain evidence="2 3">Indonesia</strain>
        <tissue evidence="2">Blood</tissue>
    </source>
</reference>
<dbReference type="AlphaFoldDB" id="A0A5N5NJ67"/>
<feature type="region of interest" description="Disordered" evidence="1">
    <location>
        <begin position="48"/>
        <end position="85"/>
    </location>
</feature>